<evidence type="ECO:0000313" key="2">
    <source>
        <dbReference type="EMBL" id="CAI9738188.1"/>
    </source>
</evidence>
<dbReference type="EMBL" id="OX597834">
    <property type="protein sequence ID" value="CAI9738188.1"/>
    <property type="molecule type" value="Genomic_DNA"/>
</dbReference>
<feature type="compositionally biased region" description="Basic and acidic residues" evidence="1">
    <location>
        <begin position="24"/>
        <end position="43"/>
    </location>
</feature>
<dbReference type="AlphaFoldDB" id="A0AA36FLC7"/>
<name>A0AA36FLC7_OCTVU</name>
<keyword evidence="3" id="KW-1185">Reference proteome</keyword>
<gene>
    <name evidence="2" type="ORF">OCTVUL_1B000621</name>
</gene>
<proteinExistence type="predicted"/>
<protein>
    <submittedName>
        <fullName evidence="2">Uncharacterized protein</fullName>
    </submittedName>
</protein>
<evidence type="ECO:0000313" key="3">
    <source>
        <dbReference type="Proteomes" id="UP001162480"/>
    </source>
</evidence>
<feature type="region of interest" description="Disordered" evidence="1">
    <location>
        <begin position="1"/>
        <end position="43"/>
    </location>
</feature>
<accession>A0AA36FLC7</accession>
<dbReference type="Proteomes" id="UP001162480">
    <property type="component" value="Chromosome 21"/>
</dbReference>
<organism evidence="2 3">
    <name type="scientific">Octopus vulgaris</name>
    <name type="common">Common octopus</name>
    <dbReference type="NCBI Taxonomy" id="6645"/>
    <lineage>
        <taxon>Eukaryota</taxon>
        <taxon>Metazoa</taxon>
        <taxon>Spiralia</taxon>
        <taxon>Lophotrochozoa</taxon>
        <taxon>Mollusca</taxon>
        <taxon>Cephalopoda</taxon>
        <taxon>Coleoidea</taxon>
        <taxon>Octopodiformes</taxon>
        <taxon>Octopoda</taxon>
        <taxon>Incirrata</taxon>
        <taxon>Octopodidae</taxon>
        <taxon>Octopus</taxon>
    </lineage>
</organism>
<reference evidence="2" key="1">
    <citation type="submission" date="2023-08" db="EMBL/GenBank/DDBJ databases">
        <authorList>
            <person name="Alioto T."/>
            <person name="Alioto T."/>
            <person name="Gomez Garrido J."/>
        </authorList>
    </citation>
    <scope>NUCLEOTIDE SEQUENCE</scope>
</reference>
<sequence length="85" mass="9880">MEETSLQPGEIRDIQTEEDVNEVVDSRRKTQEKKENERKKKCRIENKRGEKNLDGDVLRQTKLIEAIAPLTIVYGEMILLLGVRN</sequence>
<evidence type="ECO:0000256" key="1">
    <source>
        <dbReference type="SAM" id="MobiDB-lite"/>
    </source>
</evidence>